<dbReference type="EMBL" id="FN649743">
    <property type="protein sequence ID" value="CBJ33150.1"/>
    <property type="molecule type" value="Genomic_DNA"/>
</dbReference>
<feature type="region of interest" description="Disordered" evidence="1">
    <location>
        <begin position="424"/>
        <end position="446"/>
    </location>
</feature>
<reference evidence="2 3" key="1">
    <citation type="journal article" date="2010" name="Nature">
        <title>The Ectocarpus genome and the independent evolution of multicellularity in brown algae.</title>
        <authorList>
            <person name="Cock J.M."/>
            <person name="Sterck L."/>
            <person name="Rouze P."/>
            <person name="Scornet D."/>
            <person name="Allen A.E."/>
            <person name="Amoutzias G."/>
            <person name="Anthouard V."/>
            <person name="Artiguenave F."/>
            <person name="Aury J.M."/>
            <person name="Badger J.H."/>
            <person name="Beszteri B."/>
            <person name="Billiau K."/>
            <person name="Bonnet E."/>
            <person name="Bothwell J.H."/>
            <person name="Bowler C."/>
            <person name="Boyen C."/>
            <person name="Brownlee C."/>
            <person name="Carrano C.J."/>
            <person name="Charrier B."/>
            <person name="Cho G.Y."/>
            <person name="Coelho S.M."/>
            <person name="Collen J."/>
            <person name="Corre E."/>
            <person name="Da Silva C."/>
            <person name="Delage L."/>
            <person name="Delaroque N."/>
            <person name="Dittami S.M."/>
            <person name="Doulbeau S."/>
            <person name="Elias M."/>
            <person name="Farnham G."/>
            <person name="Gachon C.M."/>
            <person name="Gschloessl B."/>
            <person name="Heesch S."/>
            <person name="Jabbari K."/>
            <person name="Jubin C."/>
            <person name="Kawai H."/>
            <person name="Kimura K."/>
            <person name="Kloareg B."/>
            <person name="Kupper F.C."/>
            <person name="Lang D."/>
            <person name="Le Bail A."/>
            <person name="Leblanc C."/>
            <person name="Lerouge P."/>
            <person name="Lohr M."/>
            <person name="Lopez P.J."/>
            <person name="Martens C."/>
            <person name="Maumus F."/>
            <person name="Michel G."/>
            <person name="Miranda-Saavedra D."/>
            <person name="Morales J."/>
            <person name="Moreau H."/>
            <person name="Motomura T."/>
            <person name="Nagasato C."/>
            <person name="Napoli C.A."/>
            <person name="Nelson D.R."/>
            <person name="Nyvall-Collen P."/>
            <person name="Peters A.F."/>
            <person name="Pommier C."/>
            <person name="Potin P."/>
            <person name="Poulain J."/>
            <person name="Quesneville H."/>
            <person name="Read B."/>
            <person name="Rensing S.A."/>
            <person name="Ritter A."/>
            <person name="Rousvoal S."/>
            <person name="Samanta M."/>
            <person name="Samson G."/>
            <person name="Schroeder D.C."/>
            <person name="Segurens B."/>
            <person name="Strittmatter M."/>
            <person name="Tonon T."/>
            <person name="Tregear J.W."/>
            <person name="Valentin K."/>
            <person name="von Dassow P."/>
            <person name="Yamagishi T."/>
            <person name="Van de Peer Y."/>
            <person name="Wincker P."/>
        </authorList>
    </citation>
    <scope>NUCLEOTIDE SEQUENCE [LARGE SCALE GENOMIC DNA]</scope>
    <source>
        <strain evidence="3">Ec32 / CCAP1310/4</strain>
    </source>
</reference>
<keyword evidence="3" id="KW-1185">Reference proteome</keyword>
<organism evidence="2 3">
    <name type="scientific">Ectocarpus siliculosus</name>
    <name type="common">Brown alga</name>
    <name type="synonym">Conferva siliculosa</name>
    <dbReference type="NCBI Taxonomy" id="2880"/>
    <lineage>
        <taxon>Eukaryota</taxon>
        <taxon>Sar</taxon>
        <taxon>Stramenopiles</taxon>
        <taxon>Ochrophyta</taxon>
        <taxon>PX clade</taxon>
        <taxon>Phaeophyceae</taxon>
        <taxon>Ectocarpales</taxon>
        <taxon>Ectocarpaceae</taxon>
        <taxon>Ectocarpus</taxon>
    </lineage>
</organism>
<dbReference type="EMBL" id="FN648634">
    <property type="protein sequence ID" value="CBJ33150.1"/>
    <property type="molecule type" value="Genomic_DNA"/>
</dbReference>
<feature type="region of interest" description="Disordered" evidence="1">
    <location>
        <begin position="101"/>
        <end position="145"/>
    </location>
</feature>
<feature type="region of interest" description="Disordered" evidence="1">
    <location>
        <begin position="259"/>
        <end position="279"/>
    </location>
</feature>
<feature type="compositionally biased region" description="Low complexity" evidence="1">
    <location>
        <begin position="543"/>
        <end position="553"/>
    </location>
</feature>
<feature type="region of interest" description="Disordered" evidence="1">
    <location>
        <begin position="540"/>
        <end position="644"/>
    </location>
</feature>
<dbReference type="InParanoid" id="D7G140"/>
<gene>
    <name evidence="2" type="ORF">Esi_0433_0006</name>
</gene>
<dbReference type="OrthoDB" id="10440304at2759"/>
<feature type="compositionally biased region" description="Basic and acidic residues" evidence="1">
    <location>
        <begin position="127"/>
        <end position="141"/>
    </location>
</feature>
<evidence type="ECO:0000313" key="2">
    <source>
        <dbReference type="EMBL" id="CBJ33150.1"/>
    </source>
</evidence>
<dbReference type="Proteomes" id="UP000002630">
    <property type="component" value="Linkage Group LG18"/>
</dbReference>
<feature type="compositionally biased region" description="Gly residues" evidence="1">
    <location>
        <begin position="622"/>
        <end position="637"/>
    </location>
</feature>
<feature type="region of interest" description="Disordered" evidence="1">
    <location>
        <begin position="341"/>
        <end position="366"/>
    </location>
</feature>
<proteinExistence type="predicted"/>
<evidence type="ECO:0000313" key="3">
    <source>
        <dbReference type="Proteomes" id="UP000002630"/>
    </source>
</evidence>
<feature type="compositionally biased region" description="Basic and acidic residues" evidence="1">
    <location>
        <begin position="609"/>
        <end position="620"/>
    </location>
</feature>
<dbReference type="AlphaFoldDB" id="D7G140"/>
<accession>D7G140</accession>
<sequence>MHEFSMNRPRMVLLPGWANRRITFGLALVLVTCVTRSRSLPPVAFVAGAVSRACCINGSSGTSRSNCGDSSRQLLVGEEILWWKCLPVFRDQGKPRSICARATTSHKGGGHGDVEGAEEGEGQGGPREGKQGRVGNQERARASSVGAVVNVSGVTGGGTQVKGEGGKRKRARLTAAEKAQQKAYRGRRIKDTADLMETLMNSEVDLQDVLRKHSSTATDAEGFLKEERLVGEIARPVVARIRRYRTRIAALRRQAARRLAEQYPSTKRPERRKRKAKPFPTTAKEIDDFLLSYKVTVWDAIRITDPVQWEANRMEELERKRAMQKDPEELQEERRLRAIRRYEARRRNGNSGKGKPRSKADQRKAEELAAARAAAIAAGLATEADFAPPAPRRIFKKDIPTVKRRRGRPRKVLTEEEKMARALRQANGPLPRGRQRDLTGPPPPPLDAPCHVTAAVTENVREWMAAAAAEAAAAAMSNGVRSVTAADLEAHAKALAVSKTKEVTGGGGRGGGGVWSAGMTRIALAGMEAWHDKWREVYPDAVTGPGTSSSGAAGEEHGEKKPPLPCPAHGRGGDERNAGEGEEEVEGRAVARTGGGGGAAAAAAPARGDGARAEMRDSSAGRDGGGSSGGDGGGDGGACAAVGP</sequence>
<evidence type="ECO:0000256" key="1">
    <source>
        <dbReference type="SAM" id="MobiDB-lite"/>
    </source>
</evidence>
<name>D7G140_ECTSI</name>
<protein>
    <submittedName>
        <fullName evidence="2">Uncharacterized protein</fullName>
    </submittedName>
</protein>